<dbReference type="CDD" id="cd00383">
    <property type="entry name" value="trans_reg_C"/>
    <property type="match status" value="1"/>
</dbReference>
<dbReference type="InterPro" id="IPR001867">
    <property type="entry name" value="OmpR/PhoB-type_DNA-bd"/>
</dbReference>
<feature type="DNA-binding region" description="OmpR/PhoB-type" evidence="5">
    <location>
        <begin position="122"/>
        <end position="218"/>
    </location>
</feature>
<dbReference type="EMBL" id="JAVDXO010000001">
    <property type="protein sequence ID" value="MDR7305095.1"/>
    <property type="molecule type" value="Genomic_DNA"/>
</dbReference>
<protein>
    <submittedName>
        <fullName evidence="8">Two-component system response regulator TctD</fullName>
    </submittedName>
</protein>
<dbReference type="Pfam" id="PF00486">
    <property type="entry name" value="Trans_reg_C"/>
    <property type="match status" value="1"/>
</dbReference>
<feature type="modified residue" description="4-aspartylphosphate" evidence="4">
    <location>
        <position position="51"/>
    </location>
</feature>
<dbReference type="PROSITE" id="PS50110">
    <property type="entry name" value="RESPONSE_REGULATORY"/>
    <property type="match status" value="1"/>
</dbReference>
<dbReference type="Gene3D" id="6.10.250.690">
    <property type="match status" value="1"/>
</dbReference>
<evidence type="ECO:0000256" key="2">
    <source>
        <dbReference type="ARBA" id="ARBA00023125"/>
    </source>
</evidence>
<dbReference type="SMART" id="SM00448">
    <property type="entry name" value="REC"/>
    <property type="match status" value="1"/>
</dbReference>
<evidence type="ECO:0000256" key="4">
    <source>
        <dbReference type="PROSITE-ProRule" id="PRU00169"/>
    </source>
</evidence>
<keyword evidence="2 5" id="KW-0238">DNA-binding</keyword>
<proteinExistence type="predicted"/>
<accession>A0ABU1ZJP7</accession>
<comment type="caution">
    <text evidence="8">The sequence shown here is derived from an EMBL/GenBank/DDBJ whole genome shotgun (WGS) entry which is preliminary data.</text>
</comment>
<evidence type="ECO:0000259" key="6">
    <source>
        <dbReference type="PROSITE" id="PS50110"/>
    </source>
</evidence>
<gene>
    <name evidence="8" type="ORF">J2X15_000361</name>
</gene>
<dbReference type="InterPro" id="IPR039420">
    <property type="entry name" value="WalR-like"/>
</dbReference>
<dbReference type="InterPro" id="IPR016032">
    <property type="entry name" value="Sig_transdc_resp-reg_C-effctor"/>
</dbReference>
<keyword evidence="4" id="KW-0597">Phosphoprotein</keyword>
<dbReference type="SUPFAM" id="SSF52172">
    <property type="entry name" value="CheY-like"/>
    <property type="match status" value="1"/>
</dbReference>
<keyword evidence="1" id="KW-0805">Transcription regulation</keyword>
<dbReference type="Pfam" id="PF00072">
    <property type="entry name" value="Response_reg"/>
    <property type="match status" value="1"/>
</dbReference>
<dbReference type="Gene3D" id="1.10.10.10">
    <property type="entry name" value="Winged helix-like DNA-binding domain superfamily/Winged helix DNA-binding domain"/>
    <property type="match status" value="1"/>
</dbReference>
<evidence type="ECO:0000256" key="1">
    <source>
        <dbReference type="ARBA" id="ARBA00023015"/>
    </source>
</evidence>
<keyword evidence="9" id="KW-1185">Reference proteome</keyword>
<sequence length="228" mass="24868">MQLLLVEDDLDLVDALSRVLASRGLAPVCCADGQEAFALVRKRTFDVIVLDLSLPGMDGLEFLQRIRDAGIRIPVLVVTARGSIGERVEGLTAGADDYLIKPFDTEELVARIKALVRRSQGVEDFRCGHLHLDMASGALMRSGRPLEIAPREAAMLRTLIMRPGRPVSRDELFRAVFGGEADHQPDAVDVLAHRLRKRLAGTGTSVLTMRGVGYLLVDELVSDAQVST</sequence>
<feature type="domain" description="OmpR/PhoB-type" evidence="7">
    <location>
        <begin position="122"/>
        <end position="218"/>
    </location>
</feature>
<dbReference type="Gene3D" id="3.40.50.2300">
    <property type="match status" value="1"/>
</dbReference>
<evidence type="ECO:0000256" key="3">
    <source>
        <dbReference type="ARBA" id="ARBA00023163"/>
    </source>
</evidence>
<dbReference type="SUPFAM" id="SSF46894">
    <property type="entry name" value="C-terminal effector domain of the bipartite response regulators"/>
    <property type="match status" value="1"/>
</dbReference>
<name>A0ABU1ZJP7_9BURK</name>
<dbReference type="PROSITE" id="PS51755">
    <property type="entry name" value="OMPR_PHOB"/>
    <property type="match status" value="1"/>
</dbReference>
<dbReference type="Proteomes" id="UP001268089">
    <property type="component" value="Unassembled WGS sequence"/>
</dbReference>
<dbReference type="InterPro" id="IPR011006">
    <property type="entry name" value="CheY-like_superfamily"/>
</dbReference>
<keyword evidence="3" id="KW-0804">Transcription</keyword>
<dbReference type="SMART" id="SM00862">
    <property type="entry name" value="Trans_reg_C"/>
    <property type="match status" value="1"/>
</dbReference>
<organism evidence="8 9">
    <name type="scientific">Rhodoferax saidenbachensis</name>
    <dbReference type="NCBI Taxonomy" id="1484693"/>
    <lineage>
        <taxon>Bacteria</taxon>
        <taxon>Pseudomonadati</taxon>
        <taxon>Pseudomonadota</taxon>
        <taxon>Betaproteobacteria</taxon>
        <taxon>Burkholderiales</taxon>
        <taxon>Comamonadaceae</taxon>
        <taxon>Rhodoferax</taxon>
    </lineage>
</organism>
<dbReference type="InterPro" id="IPR036388">
    <property type="entry name" value="WH-like_DNA-bd_sf"/>
</dbReference>
<evidence type="ECO:0000259" key="7">
    <source>
        <dbReference type="PROSITE" id="PS51755"/>
    </source>
</evidence>
<dbReference type="PANTHER" id="PTHR48111:SF67">
    <property type="entry name" value="TRANSCRIPTIONAL REGULATORY PROTEIN TCTD"/>
    <property type="match status" value="1"/>
</dbReference>
<dbReference type="RefSeq" id="WP_310338906.1">
    <property type="nucleotide sequence ID" value="NZ_JAVDXO010000001.1"/>
</dbReference>
<evidence type="ECO:0000313" key="9">
    <source>
        <dbReference type="Proteomes" id="UP001268089"/>
    </source>
</evidence>
<dbReference type="PANTHER" id="PTHR48111">
    <property type="entry name" value="REGULATOR OF RPOS"/>
    <property type="match status" value="1"/>
</dbReference>
<reference evidence="8 9" key="1">
    <citation type="submission" date="2023-07" db="EMBL/GenBank/DDBJ databases">
        <title>Sorghum-associated microbial communities from plants grown in Nebraska, USA.</title>
        <authorList>
            <person name="Schachtman D."/>
        </authorList>
    </citation>
    <scope>NUCLEOTIDE SEQUENCE [LARGE SCALE GENOMIC DNA]</scope>
    <source>
        <strain evidence="8 9">BE308</strain>
    </source>
</reference>
<evidence type="ECO:0000313" key="8">
    <source>
        <dbReference type="EMBL" id="MDR7305095.1"/>
    </source>
</evidence>
<feature type="domain" description="Response regulatory" evidence="6">
    <location>
        <begin position="2"/>
        <end position="116"/>
    </location>
</feature>
<evidence type="ECO:0000256" key="5">
    <source>
        <dbReference type="PROSITE-ProRule" id="PRU01091"/>
    </source>
</evidence>
<dbReference type="InterPro" id="IPR001789">
    <property type="entry name" value="Sig_transdc_resp-reg_receiver"/>
</dbReference>